<sequence>MLKKRKATRIRALGKVLFILYVLFLIYFLLFSDWYGRTGIAEEYQYNFQLFKEIKRFWEYRKELGFFAVFTNLCGNVLIFVPYGFFIAVASRFRGFFKTVCSGCLLSLGVEVFQLFTKVGSFDVDDLFLNTVGCAVGYILFVICNGIRRKHDGQ</sequence>
<proteinExistence type="predicted"/>
<feature type="transmembrane region" description="Helical" evidence="1">
    <location>
        <begin position="64"/>
        <end position="89"/>
    </location>
</feature>
<evidence type="ECO:0000313" key="3">
    <source>
        <dbReference type="EMBL" id="MBC5684215.1"/>
    </source>
</evidence>
<accession>A0ABR7G9U4</accession>
<keyword evidence="4" id="KW-1185">Reference proteome</keyword>
<feature type="transmembrane region" description="Helical" evidence="1">
    <location>
        <begin position="128"/>
        <end position="147"/>
    </location>
</feature>
<name>A0ABR7G9U4_9FIRM</name>
<keyword evidence="1" id="KW-0472">Membrane</keyword>
<dbReference type="PANTHER" id="PTHR36834">
    <property type="entry name" value="MEMBRANE PROTEIN-RELATED"/>
    <property type="match status" value="1"/>
</dbReference>
<dbReference type="Pfam" id="PF04892">
    <property type="entry name" value="VanZ"/>
    <property type="match status" value="1"/>
</dbReference>
<dbReference type="InterPro" id="IPR006976">
    <property type="entry name" value="VanZ-like"/>
</dbReference>
<reference evidence="3 4" key="1">
    <citation type="submission" date="2020-08" db="EMBL/GenBank/DDBJ databases">
        <title>Genome public.</title>
        <authorList>
            <person name="Liu C."/>
            <person name="Sun Q."/>
        </authorList>
    </citation>
    <scope>NUCLEOTIDE SEQUENCE [LARGE SCALE GENOMIC DNA]</scope>
    <source>
        <strain evidence="3 4">NSJ-13</strain>
    </source>
</reference>
<protein>
    <submittedName>
        <fullName evidence="3">VanZ family protein</fullName>
    </submittedName>
</protein>
<feature type="transmembrane region" description="Helical" evidence="1">
    <location>
        <begin position="96"/>
        <end position="116"/>
    </location>
</feature>
<gene>
    <name evidence="3" type="ORF">H8S40_11700</name>
</gene>
<dbReference type="EMBL" id="JACOPE010000001">
    <property type="protein sequence ID" value="MBC5684215.1"/>
    <property type="molecule type" value="Genomic_DNA"/>
</dbReference>
<dbReference type="Proteomes" id="UP000631576">
    <property type="component" value="Unassembled WGS sequence"/>
</dbReference>
<evidence type="ECO:0000313" key="4">
    <source>
        <dbReference type="Proteomes" id="UP000631576"/>
    </source>
</evidence>
<evidence type="ECO:0000259" key="2">
    <source>
        <dbReference type="Pfam" id="PF04892"/>
    </source>
</evidence>
<keyword evidence="1" id="KW-1133">Transmembrane helix</keyword>
<organism evidence="3 4">
    <name type="scientific">Ruminococcus hominis</name>
    <dbReference type="NCBI Taxonomy" id="2763065"/>
    <lineage>
        <taxon>Bacteria</taxon>
        <taxon>Bacillati</taxon>
        <taxon>Bacillota</taxon>
        <taxon>Clostridia</taxon>
        <taxon>Eubacteriales</taxon>
        <taxon>Oscillospiraceae</taxon>
        <taxon>Ruminococcus</taxon>
    </lineage>
</organism>
<comment type="caution">
    <text evidence="3">The sequence shown here is derived from an EMBL/GenBank/DDBJ whole genome shotgun (WGS) entry which is preliminary data.</text>
</comment>
<evidence type="ECO:0000256" key="1">
    <source>
        <dbReference type="SAM" id="Phobius"/>
    </source>
</evidence>
<dbReference type="PANTHER" id="PTHR36834:SF1">
    <property type="entry name" value="INTEGRAL MEMBRANE PROTEIN"/>
    <property type="match status" value="1"/>
</dbReference>
<feature type="domain" description="VanZ-like" evidence="2">
    <location>
        <begin position="18"/>
        <end position="144"/>
    </location>
</feature>
<feature type="transmembrane region" description="Helical" evidence="1">
    <location>
        <begin position="12"/>
        <end position="30"/>
    </location>
</feature>
<keyword evidence="1" id="KW-0812">Transmembrane</keyword>
<dbReference type="InterPro" id="IPR053150">
    <property type="entry name" value="Teicoplanin_resist-assoc"/>
</dbReference>